<organism evidence="3 4">
    <name type="scientific">Potamilus streckersoni</name>
    <dbReference type="NCBI Taxonomy" id="2493646"/>
    <lineage>
        <taxon>Eukaryota</taxon>
        <taxon>Metazoa</taxon>
        <taxon>Spiralia</taxon>
        <taxon>Lophotrochozoa</taxon>
        <taxon>Mollusca</taxon>
        <taxon>Bivalvia</taxon>
        <taxon>Autobranchia</taxon>
        <taxon>Heteroconchia</taxon>
        <taxon>Palaeoheterodonta</taxon>
        <taxon>Unionida</taxon>
        <taxon>Unionoidea</taxon>
        <taxon>Unionidae</taxon>
        <taxon>Ambleminae</taxon>
        <taxon>Lampsilini</taxon>
        <taxon>Potamilus</taxon>
    </lineage>
</organism>
<feature type="domain" description="FAS1" evidence="2">
    <location>
        <begin position="52"/>
        <end position="196"/>
    </location>
</feature>
<reference evidence="3" key="1">
    <citation type="journal article" date="2021" name="Genome Biol. Evol.">
        <title>A High-Quality Reference Genome for a Parasitic Bivalve with Doubly Uniparental Inheritance (Bivalvia: Unionida).</title>
        <authorList>
            <person name="Smith C.H."/>
        </authorList>
    </citation>
    <scope>NUCLEOTIDE SEQUENCE</scope>
    <source>
        <strain evidence="3">CHS0354</strain>
    </source>
</reference>
<dbReference type="PANTHER" id="PTHR10900">
    <property type="entry name" value="PERIOSTIN-RELATED"/>
    <property type="match status" value="1"/>
</dbReference>
<keyword evidence="4" id="KW-1185">Reference proteome</keyword>
<dbReference type="Proteomes" id="UP001195483">
    <property type="component" value="Unassembled WGS sequence"/>
</dbReference>
<evidence type="ECO:0000256" key="1">
    <source>
        <dbReference type="SAM" id="Phobius"/>
    </source>
</evidence>
<dbReference type="GO" id="GO:0005615">
    <property type="term" value="C:extracellular space"/>
    <property type="evidence" value="ECO:0007669"/>
    <property type="project" value="TreeGrafter"/>
</dbReference>
<sequence length="579" mass="65360">MFLSQKTRTYWSSTGSTGPTAYYVNGAMIIREGIQATNGLIHVIDRIPMVTTSGTAYEYLNRPEFSIFNELLKTLYTNHYDVIRPMADSSNTITLFLPSNNALSQIPEIKRLQLMGQPNELKEYIKMHYIPGKVVFTSIIDNNQKFQSGNPNAQIVFRLASSTYDTYVIGGDVSAAVLQGNITVFNGVVHVIDRIFGYAYFTAMEQINADAKTMASVVTASSPEVSNEMTQPSGVTVLVPIEQAFSNIRSLPWVNLYQNQSLSYMIVSMHMLQRGENFVVSNLPIYGDYRSRQYRQSRYNRMLISIYNERNETWVQGGYVKAKIVRPDVKVTNGYLHYIDAVLGVANKDIANLIYYDDWLLRTYLFIESVGLADFLKDPRYDATRLPPRGNIDASYFQNNYGVQYPTRNPYGQNGINNNGMSNSMGQCGSIASVCQFSFFVPNGTAVDLFQLTPNGFRLMQDPERFRFVLRRMLFPGLILLDTMQAGERRSYRAHNGDIVNIVKESDTVVRLVYGSSQAEVLTPDLGATNGVIHIVSAILSQPDDMTREISDAARLFFLYPFWSYLLLTASSLVFILFV</sequence>
<gene>
    <name evidence="3" type="ORF">CHS0354_001050</name>
</gene>
<accession>A0AAE0SV57</accession>
<feature type="transmembrane region" description="Helical" evidence="1">
    <location>
        <begin position="557"/>
        <end position="578"/>
    </location>
</feature>
<dbReference type="InterPro" id="IPR000782">
    <property type="entry name" value="FAS1_domain"/>
</dbReference>
<dbReference type="Pfam" id="PF02469">
    <property type="entry name" value="Fasciclin"/>
    <property type="match status" value="3"/>
</dbReference>
<dbReference type="InterPro" id="IPR036378">
    <property type="entry name" value="FAS1_dom_sf"/>
</dbReference>
<feature type="domain" description="FAS1" evidence="2">
    <location>
        <begin position="198"/>
        <end position="343"/>
    </location>
</feature>
<dbReference type="PANTHER" id="PTHR10900:SF77">
    <property type="entry name" value="FI19380P1"/>
    <property type="match status" value="1"/>
</dbReference>
<dbReference type="SMART" id="SM00554">
    <property type="entry name" value="FAS1"/>
    <property type="match status" value="3"/>
</dbReference>
<name>A0AAE0SV57_9BIVA</name>
<protein>
    <recommendedName>
        <fullName evidence="2">FAS1 domain-containing protein</fullName>
    </recommendedName>
</protein>
<feature type="domain" description="FAS1" evidence="2">
    <location>
        <begin position="389"/>
        <end position="540"/>
    </location>
</feature>
<evidence type="ECO:0000259" key="2">
    <source>
        <dbReference type="PROSITE" id="PS50213"/>
    </source>
</evidence>
<dbReference type="SUPFAM" id="SSF82153">
    <property type="entry name" value="FAS1 domain"/>
    <property type="match status" value="4"/>
</dbReference>
<evidence type="ECO:0000313" key="3">
    <source>
        <dbReference type="EMBL" id="KAK3598511.1"/>
    </source>
</evidence>
<dbReference type="EMBL" id="JAEAOA010000110">
    <property type="protein sequence ID" value="KAK3598511.1"/>
    <property type="molecule type" value="Genomic_DNA"/>
</dbReference>
<comment type="caution">
    <text evidence="3">The sequence shown here is derived from an EMBL/GenBank/DDBJ whole genome shotgun (WGS) entry which is preliminary data.</text>
</comment>
<dbReference type="AlphaFoldDB" id="A0AAE0SV57"/>
<feature type="domain" description="FAS1" evidence="2">
    <location>
        <begin position="1"/>
        <end position="48"/>
    </location>
</feature>
<dbReference type="PROSITE" id="PS50213">
    <property type="entry name" value="FAS1"/>
    <property type="match status" value="4"/>
</dbReference>
<keyword evidence="1" id="KW-0812">Transmembrane</keyword>
<proteinExistence type="predicted"/>
<reference evidence="3" key="2">
    <citation type="journal article" date="2021" name="Genome Biol. Evol.">
        <title>Developing a high-quality reference genome for a parasitic bivalve with doubly uniparental inheritance (Bivalvia: Unionida).</title>
        <authorList>
            <person name="Smith C.H."/>
        </authorList>
    </citation>
    <scope>NUCLEOTIDE SEQUENCE</scope>
    <source>
        <strain evidence="3">CHS0354</strain>
        <tissue evidence="3">Mantle</tissue>
    </source>
</reference>
<dbReference type="InterPro" id="IPR050904">
    <property type="entry name" value="Adhesion/Biosynth-related"/>
</dbReference>
<evidence type="ECO:0000313" key="4">
    <source>
        <dbReference type="Proteomes" id="UP001195483"/>
    </source>
</evidence>
<keyword evidence="1" id="KW-0472">Membrane</keyword>
<reference evidence="3" key="3">
    <citation type="submission" date="2023-05" db="EMBL/GenBank/DDBJ databases">
        <authorList>
            <person name="Smith C.H."/>
        </authorList>
    </citation>
    <scope>NUCLEOTIDE SEQUENCE</scope>
    <source>
        <strain evidence="3">CHS0354</strain>
        <tissue evidence="3">Mantle</tissue>
    </source>
</reference>
<dbReference type="Gene3D" id="2.30.180.10">
    <property type="entry name" value="FAS1 domain"/>
    <property type="match status" value="3"/>
</dbReference>
<keyword evidence="1" id="KW-1133">Transmembrane helix</keyword>